<dbReference type="OrthoDB" id="46712at2"/>
<dbReference type="InterPro" id="IPR032877">
    <property type="entry name" value="Transposase_HTH"/>
</dbReference>
<dbReference type="InterPro" id="IPR002560">
    <property type="entry name" value="Transposase_DDE"/>
</dbReference>
<evidence type="ECO:0000313" key="5">
    <source>
        <dbReference type="Proteomes" id="UP000035036"/>
    </source>
</evidence>
<reference evidence="4 5" key="1">
    <citation type="journal article" date="2015" name="Genome Announc.">
        <title>Genomes of Geoalkalibacter ferrihydriticus Z-0531T and Geoalkalibacter subterraneus Red1T, Two Haloalkaliphilic Metal-Reducing Deltaproteobacteria.</title>
        <authorList>
            <person name="Badalamenti J.P."/>
            <person name="Krajmalnik-Brown R."/>
            <person name="Torres C.I."/>
            <person name="Bond D.R."/>
        </authorList>
    </citation>
    <scope>NUCLEOTIDE SEQUENCE [LARGE SCALE GENOMIC DNA]</scope>
    <source>
        <strain evidence="4 5">Red1</strain>
        <plasmid evidence="5">Plasmid pGSUB1</plasmid>
    </source>
</reference>
<evidence type="ECO:0000259" key="3">
    <source>
        <dbReference type="Pfam" id="PF14690"/>
    </source>
</evidence>
<keyword evidence="5" id="KW-1185">Reference proteome</keyword>
<organism evidence="4 5">
    <name type="scientific">Geoalkalibacter subterraneus</name>
    <dbReference type="NCBI Taxonomy" id="483547"/>
    <lineage>
        <taxon>Bacteria</taxon>
        <taxon>Pseudomonadati</taxon>
        <taxon>Thermodesulfobacteriota</taxon>
        <taxon>Desulfuromonadia</taxon>
        <taxon>Desulfuromonadales</taxon>
        <taxon>Geoalkalibacteraceae</taxon>
        <taxon>Geoalkalibacter</taxon>
    </lineage>
</organism>
<dbReference type="EMBL" id="CP010312">
    <property type="protein sequence ID" value="AJF08194.1"/>
    <property type="molecule type" value="Genomic_DNA"/>
</dbReference>
<evidence type="ECO:0008006" key="6">
    <source>
        <dbReference type="Google" id="ProtNLM"/>
    </source>
</evidence>
<keyword evidence="4" id="KW-0614">Plasmid</keyword>
<feature type="domain" description="Transposase IS204/IS1001/IS1096/IS1165 helix-turn-helix" evidence="2">
    <location>
        <begin position="83"/>
        <end position="131"/>
    </location>
</feature>
<dbReference type="HOGENOM" id="CLU_041900_2_0_7"/>
<dbReference type="NCBIfam" id="NF033550">
    <property type="entry name" value="transpos_ISL3"/>
    <property type="match status" value="1"/>
</dbReference>
<sequence length="443" mass="51860">MTDLLNLPCLRVTDYEDCGDHYFVAAHGHLEPRPCSGCGHDDYYRHGAQKQIIMDTPIHGKRTMIEVHRRRFRCKICGKTAFEPLPDIDPKRQATKRLVDYIEHRCLTETFMSLAREVGVDNKTVRNIFDDMLARKESQHKYQTPEVLGIDELKIIGDYRAMLTNIKELALFDMLPSRKKANLLDYFRNLPDKGRVTTLVMDMWNPYRQLGVQELPGRLIVVDKFHVLRMANEGLERVRKRIRKGLDQKTRLKLKNERFVLLKRKHALSDEEKKDARKWFSLFPELGCAYDAKERFFEIYDQPTRSAAEIVASRWTNTLPTDVAKDFRDLQVALGNWNKEIFNYYENPVTNAYTESLNAIARQINRMGRGYSFEVLRARLLFEKQAIKKSPSLRKKPRQRPVSGYEFIQEFKRGLEGPAEEPVVEYGVDLLKLIQLFEDGYFS</sequence>
<evidence type="ECO:0000259" key="1">
    <source>
        <dbReference type="Pfam" id="PF01610"/>
    </source>
</evidence>
<dbReference type="PANTHER" id="PTHR33498">
    <property type="entry name" value="TRANSPOSASE FOR INSERTION SEQUENCE ELEMENT IS1557"/>
    <property type="match status" value="1"/>
</dbReference>
<geneLocation type="plasmid" evidence="4 5">
    <name>pGSUB1</name>
</geneLocation>
<dbReference type="PANTHER" id="PTHR33498:SF1">
    <property type="entry name" value="TRANSPOSASE FOR INSERTION SEQUENCE ELEMENT IS1557"/>
    <property type="match status" value="1"/>
</dbReference>
<dbReference type="Pfam" id="PF01610">
    <property type="entry name" value="DDE_Tnp_ISL3"/>
    <property type="match status" value="1"/>
</dbReference>
<proteinExistence type="predicted"/>
<evidence type="ECO:0000259" key="2">
    <source>
        <dbReference type="Pfam" id="PF13542"/>
    </source>
</evidence>
<feature type="domain" description="Transposase IS204/IS1001/IS1096/IS1165 zinc-finger" evidence="3">
    <location>
        <begin position="32"/>
        <end position="77"/>
    </location>
</feature>
<feature type="domain" description="Transposase IS204/IS1001/IS1096/IS1165 DDE" evidence="1">
    <location>
        <begin position="148"/>
        <end position="380"/>
    </location>
</feature>
<gene>
    <name evidence="4" type="ORF">GSUB_17020</name>
</gene>
<dbReference type="InterPro" id="IPR029261">
    <property type="entry name" value="Transposase_Znf"/>
</dbReference>
<dbReference type="RefSeq" id="WP_040202825.1">
    <property type="nucleotide sequence ID" value="NZ_CP010312.1"/>
</dbReference>
<dbReference type="KEGG" id="gsb:GSUB_17020"/>
<dbReference type="Proteomes" id="UP000035036">
    <property type="component" value="Plasmid pGSUB1"/>
</dbReference>
<dbReference type="InterPro" id="IPR047951">
    <property type="entry name" value="Transpos_ISL3"/>
</dbReference>
<evidence type="ECO:0000313" key="4">
    <source>
        <dbReference type="EMBL" id="AJF08194.1"/>
    </source>
</evidence>
<accession>A0A0B5FU54</accession>
<dbReference type="Pfam" id="PF14690">
    <property type="entry name" value="Zn_ribbon_ISL3"/>
    <property type="match status" value="1"/>
</dbReference>
<name>A0A0B5FU54_9BACT</name>
<dbReference type="AlphaFoldDB" id="A0A0B5FU54"/>
<protein>
    <recommendedName>
        <fullName evidence="6">Transposase</fullName>
    </recommendedName>
</protein>
<dbReference type="Pfam" id="PF13542">
    <property type="entry name" value="HTH_Tnp_ISL3"/>
    <property type="match status" value="1"/>
</dbReference>